<dbReference type="AlphaFoldDB" id="A0A0F3GQA9"/>
<comment type="caution">
    <text evidence="2">The sequence shown here is derived from an EMBL/GenBank/DDBJ whole genome shotgun (WGS) entry which is preliminary data.</text>
</comment>
<organism evidence="2 3">
    <name type="scientific">Candidatus Magnetobacterium bavaricum</name>
    <dbReference type="NCBI Taxonomy" id="29290"/>
    <lineage>
        <taxon>Bacteria</taxon>
        <taxon>Pseudomonadati</taxon>
        <taxon>Nitrospirota</taxon>
        <taxon>Thermodesulfovibrionia</taxon>
        <taxon>Thermodesulfovibrionales</taxon>
        <taxon>Candidatus Magnetobacteriaceae</taxon>
        <taxon>Candidatus Magnetobacterium</taxon>
    </lineage>
</organism>
<dbReference type="EMBL" id="LACI01001584">
    <property type="protein sequence ID" value="KJU84174.1"/>
    <property type="molecule type" value="Genomic_DNA"/>
</dbReference>
<accession>A0A0F3GQA9</accession>
<evidence type="ECO:0000313" key="3">
    <source>
        <dbReference type="Proteomes" id="UP000033423"/>
    </source>
</evidence>
<keyword evidence="3" id="KW-1185">Reference proteome</keyword>
<proteinExistence type="predicted"/>
<protein>
    <submittedName>
        <fullName evidence="2">Uncharacterized protein</fullName>
    </submittedName>
</protein>
<feature type="region of interest" description="Disordered" evidence="1">
    <location>
        <begin position="37"/>
        <end position="60"/>
    </location>
</feature>
<sequence>MPIPVLHPLEYVHQRDDQKRDACKEMVYKGQPRDCHPRQILSRCPGHDEKQDPFTSLKPY</sequence>
<name>A0A0F3GQA9_9BACT</name>
<evidence type="ECO:0000313" key="2">
    <source>
        <dbReference type="EMBL" id="KJU84174.1"/>
    </source>
</evidence>
<evidence type="ECO:0000256" key="1">
    <source>
        <dbReference type="SAM" id="MobiDB-lite"/>
    </source>
</evidence>
<gene>
    <name evidence="2" type="ORF">MBAV_003633</name>
</gene>
<reference evidence="2 3" key="1">
    <citation type="submission" date="2015-02" db="EMBL/GenBank/DDBJ databases">
        <title>Single-cell genomics of uncultivated deep-branching MTB reveals a conserved set of magnetosome genes.</title>
        <authorList>
            <person name="Kolinko S."/>
            <person name="Richter M."/>
            <person name="Glockner F.O."/>
            <person name="Brachmann A."/>
            <person name="Schuler D."/>
        </authorList>
    </citation>
    <scope>NUCLEOTIDE SEQUENCE [LARGE SCALE GENOMIC DNA]</scope>
    <source>
        <strain evidence="2">TM-1</strain>
    </source>
</reference>
<dbReference type="Proteomes" id="UP000033423">
    <property type="component" value="Unassembled WGS sequence"/>
</dbReference>